<reference evidence="2 3" key="1">
    <citation type="submission" date="2019-03" db="EMBL/GenBank/DDBJ databases">
        <title>Genomic Encyclopedia of Type Strains, Phase III (KMG-III): the genomes of soil and plant-associated and newly described type strains.</title>
        <authorList>
            <person name="Whitman W."/>
        </authorList>
    </citation>
    <scope>NUCLEOTIDE SEQUENCE [LARGE SCALE GENOMIC DNA]</scope>
    <source>
        <strain evidence="2 3">VKM Ac-2570</strain>
    </source>
</reference>
<accession>A0A4R7ZAK6</accession>
<feature type="region of interest" description="Disordered" evidence="1">
    <location>
        <begin position="374"/>
        <end position="425"/>
    </location>
</feature>
<keyword evidence="3" id="KW-1185">Reference proteome</keyword>
<evidence type="ECO:0000313" key="2">
    <source>
        <dbReference type="EMBL" id="TDW13985.1"/>
    </source>
</evidence>
<evidence type="ECO:0000313" key="3">
    <source>
        <dbReference type="Proteomes" id="UP000295447"/>
    </source>
</evidence>
<protein>
    <submittedName>
        <fullName evidence="2">Uncharacterized protein</fullName>
    </submittedName>
</protein>
<proteinExistence type="predicted"/>
<gene>
    <name evidence="2" type="ORF">EV650_7565</name>
</gene>
<dbReference type="Proteomes" id="UP000295447">
    <property type="component" value="Unassembled WGS sequence"/>
</dbReference>
<name>A0A4R7ZAK6_9ACTN</name>
<organism evidence="2 3">
    <name type="scientific">Kribbella kalugense</name>
    <dbReference type="NCBI Taxonomy" id="2512221"/>
    <lineage>
        <taxon>Bacteria</taxon>
        <taxon>Bacillati</taxon>
        <taxon>Actinomycetota</taxon>
        <taxon>Actinomycetes</taxon>
        <taxon>Propionibacteriales</taxon>
        <taxon>Kribbellaceae</taxon>
        <taxon>Kribbella</taxon>
    </lineage>
</organism>
<dbReference type="EMBL" id="SODF01000004">
    <property type="protein sequence ID" value="TDW13985.1"/>
    <property type="molecule type" value="Genomic_DNA"/>
</dbReference>
<evidence type="ECO:0000256" key="1">
    <source>
        <dbReference type="SAM" id="MobiDB-lite"/>
    </source>
</evidence>
<dbReference type="AlphaFoldDB" id="A0A4R7ZAK6"/>
<comment type="caution">
    <text evidence="2">The sequence shown here is derived from an EMBL/GenBank/DDBJ whole genome shotgun (WGS) entry which is preliminary data.</text>
</comment>
<sequence>MDVTTLPQEYVKVLAQRLADYSGGDLAAVRAAVQYAGDDLPSRITELMLNDMRDHVEDQGNPAYLNEYQSVRRRLLDAMRVQVARVRREPVGTAVLQQQGAREDAEQTFAEALRVADPVAVGIEVPRALELQHSARIAAGLDPLAALPAGQSPSAETVGRWLTESERLSAPGHDDADRQRFVTEVDRVLRRAAGDAQYEPRSNTRESEPTLRDGVAVAWARGARLELGRVFEEAGALGEERVLGDPALAVPERFEGRMVDGLAAAIGERTGRSAQEVLDVMCAAGGPDARDHDQWHAARQFLAPEASLARVQHVDPPYARWLVVDAMREELKRHYGTPDREPSISPEEVGARMAAEGAQTAENLGVGPASAIEHDADLDAAMKAAGLPPSSGQRPSAREDLHGQRPGGSAGRGAARGNQIGGGLG</sequence>